<dbReference type="EMBL" id="JALJOQ010000046">
    <property type="protein sequence ID" value="KAK9805063.1"/>
    <property type="molecule type" value="Genomic_DNA"/>
</dbReference>
<evidence type="ECO:0000256" key="2">
    <source>
        <dbReference type="SAM" id="MobiDB-lite"/>
    </source>
</evidence>
<dbReference type="InterPro" id="IPR008862">
    <property type="entry name" value="Tcp11"/>
</dbReference>
<gene>
    <name evidence="3" type="ORF">WJX73_010256</name>
</gene>
<organism evidence="3 4">
    <name type="scientific">Symbiochloris irregularis</name>
    <dbReference type="NCBI Taxonomy" id="706552"/>
    <lineage>
        <taxon>Eukaryota</taxon>
        <taxon>Viridiplantae</taxon>
        <taxon>Chlorophyta</taxon>
        <taxon>core chlorophytes</taxon>
        <taxon>Trebouxiophyceae</taxon>
        <taxon>Trebouxiales</taxon>
        <taxon>Trebouxiaceae</taxon>
        <taxon>Symbiochloris</taxon>
    </lineage>
</organism>
<comment type="similarity">
    <text evidence="1">Belongs to the TCP11 family.</text>
</comment>
<dbReference type="PANTHER" id="PTHR12832">
    <property type="entry name" value="TESTIS-SPECIFIC PROTEIN PBS13 T-COMPLEX 11"/>
    <property type="match status" value="1"/>
</dbReference>
<evidence type="ECO:0000256" key="1">
    <source>
        <dbReference type="ARBA" id="ARBA00010954"/>
    </source>
</evidence>
<feature type="compositionally biased region" description="Polar residues" evidence="2">
    <location>
        <begin position="245"/>
        <end position="255"/>
    </location>
</feature>
<accession>A0AAW1P9J1</accession>
<sequence>MVGMVKIIAIAAVGGTAWLFMRPRFSPILPPNPPGRWQESPAKDPALLNLGNGLHLDIEGCLKDTLADEASQQSSPEAQGKAGSADILGTFTENEIIVHNLLLQDDRLTAMADDPQQSPLASVSQELRGVAEQAFWDVLREGLEQAPPQWVRLVALVVDSRDQLADLIPKRSPAGQGLLADMMDKLDEGYVRARLEAGFDLGYLRQLLDYLVYVISSLQAPVRREASQRIYEELGRDFDLVASQPEDSSPPSQHTGPVRLSMEVRRSTEVPVRVQVRDAWHPVDLPEAPPSPARPPSTTPHVPFSPSRSLFSSRAPSPSCDWVTSFSPAASPRPGGAAGGSRSETPTLPLSQSWSQVLAKRDPWVGVQAPPEPQVGAPMEEEVEVKFGLLVERDDVIVHLQEAEAARRSSGDESSRQTAAEGETSAGPQTRVSARQAGIARVVVKAAQFVLDSLRQLRTDAARAHLELLKGLLQGSASGIEYERRRFVRALEGRHVRDVLPRTCQWLRSATTQGPWGAAEEAPLPQILVQGTMALIQHPQALSFQECPEALLLDCKHLVALQNELQRLSLVAAALLVSQQLLETKGQPTAPSSGDNARFYSAVKQRFLALLATPGVQMPQLMQAMGALLAQRLGQGALSQKDEDLVSSMIRRLFDADNPIYQKVQSGIVAGLKEVLTNSVGQGSAQHSEAGLEGCRAKLGKIGGELLLEEVASMADFICAIVSLNLAVCEPFYCTMIAGASD</sequence>
<dbReference type="Proteomes" id="UP001465755">
    <property type="component" value="Unassembled WGS sequence"/>
</dbReference>
<feature type="compositionally biased region" description="Basic and acidic residues" evidence="2">
    <location>
        <begin position="404"/>
        <end position="415"/>
    </location>
</feature>
<dbReference type="PANTHER" id="PTHR12832:SF11">
    <property type="entry name" value="LD23868P"/>
    <property type="match status" value="1"/>
</dbReference>
<dbReference type="AlphaFoldDB" id="A0AAW1P9J1"/>
<feature type="compositionally biased region" description="Low complexity" evidence="2">
    <location>
        <begin position="327"/>
        <end position="343"/>
    </location>
</feature>
<proteinExistence type="inferred from homology"/>
<feature type="compositionally biased region" description="Polar residues" evidence="2">
    <location>
        <begin position="344"/>
        <end position="354"/>
    </location>
</feature>
<evidence type="ECO:0000313" key="4">
    <source>
        <dbReference type="Proteomes" id="UP001465755"/>
    </source>
</evidence>
<feature type="region of interest" description="Disordered" evidence="2">
    <location>
        <begin position="281"/>
        <end position="354"/>
    </location>
</feature>
<feature type="region of interest" description="Disordered" evidence="2">
    <location>
        <begin position="242"/>
        <end position="267"/>
    </location>
</feature>
<reference evidence="3 4" key="1">
    <citation type="journal article" date="2024" name="Nat. Commun.">
        <title>Phylogenomics reveals the evolutionary origins of lichenization in chlorophyte algae.</title>
        <authorList>
            <person name="Puginier C."/>
            <person name="Libourel C."/>
            <person name="Otte J."/>
            <person name="Skaloud P."/>
            <person name="Haon M."/>
            <person name="Grisel S."/>
            <person name="Petersen M."/>
            <person name="Berrin J.G."/>
            <person name="Delaux P.M."/>
            <person name="Dal Grande F."/>
            <person name="Keller J."/>
        </authorList>
    </citation>
    <scope>NUCLEOTIDE SEQUENCE [LARGE SCALE GENOMIC DNA]</scope>
    <source>
        <strain evidence="3 4">SAG 2036</strain>
    </source>
</reference>
<comment type="caution">
    <text evidence="3">The sequence shown here is derived from an EMBL/GenBank/DDBJ whole genome shotgun (WGS) entry which is preliminary data.</text>
</comment>
<feature type="compositionally biased region" description="Pro residues" evidence="2">
    <location>
        <begin position="287"/>
        <end position="298"/>
    </location>
</feature>
<feature type="compositionally biased region" description="Low complexity" evidence="2">
    <location>
        <begin position="304"/>
        <end position="319"/>
    </location>
</feature>
<name>A0AAW1P9J1_9CHLO</name>
<evidence type="ECO:0000313" key="3">
    <source>
        <dbReference type="EMBL" id="KAK9805063.1"/>
    </source>
</evidence>
<feature type="region of interest" description="Disordered" evidence="2">
    <location>
        <begin position="404"/>
        <end position="432"/>
    </location>
</feature>
<dbReference type="GO" id="GO:0007165">
    <property type="term" value="P:signal transduction"/>
    <property type="evidence" value="ECO:0007669"/>
    <property type="project" value="TreeGrafter"/>
</dbReference>
<protein>
    <submittedName>
        <fullName evidence="3">Uncharacterized protein</fullName>
    </submittedName>
</protein>
<keyword evidence="4" id="KW-1185">Reference proteome</keyword>
<dbReference type="Pfam" id="PF05794">
    <property type="entry name" value="Tcp11"/>
    <property type="match status" value="2"/>
</dbReference>